<evidence type="ECO:0000256" key="1">
    <source>
        <dbReference type="PIRSR" id="PIRSR605502-1"/>
    </source>
</evidence>
<feature type="binding site" evidence="1">
    <location>
        <position position="64"/>
    </location>
    <ligand>
        <name>Mg(2+)</name>
        <dbReference type="ChEBI" id="CHEBI:18420"/>
        <label>1</label>
    </ligand>
</feature>
<organism evidence="2 3">
    <name type="scientific">Loigolactobacillus bifermentans DSM 20003</name>
    <dbReference type="NCBI Taxonomy" id="1423726"/>
    <lineage>
        <taxon>Bacteria</taxon>
        <taxon>Bacillati</taxon>
        <taxon>Bacillota</taxon>
        <taxon>Bacilli</taxon>
        <taxon>Lactobacillales</taxon>
        <taxon>Lactobacillaceae</taxon>
        <taxon>Loigolactobacillus</taxon>
    </lineage>
</organism>
<dbReference type="PANTHER" id="PTHR16222:SF12">
    <property type="entry name" value="ADP-RIBOSYLGLYCOHYDROLASE-RELATED"/>
    <property type="match status" value="1"/>
</dbReference>
<dbReference type="InterPro" id="IPR005502">
    <property type="entry name" value="Ribosyl_crysJ1"/>
</dbReference>
<dbReference type="STRING" id="1423726.FC07_GL002841"/>
<dbReference type="RefSeq" id="WP_057904493.1">
    <property type="nucleotide sequence ID" value="NZ_AZDA01000046.1"/>
</dbReference>
<dbReference type="OrthoDB" id="9798107at2"/>
<dbReference type="SUPFAM" id="SSF101478">
    <property type="entry name" value="ADP-ribosylglycohydrolase"/>
    <property type="match status" value="1"/>
</dbReference>
<dbReference type="Proteomes" id="UP000051461">
    <property type="component" value="Unassembled WGS sequence"/>
</dbReference>
<dbReference type="InterPro" id="IPR050792">
    <property type="entry name" value="ADP-ribosylglycohydrolase"/>
</dbReference>
<protein>
    <submittedName>
        <fullName evidence="2">ADP-ribosylation Crystallin J1</fullName>
    </submittedName>
</protein>
<feature type="binding site" evidence="1">
    <location>
        <position position="63"/>
    </location>
    <ligand>
        <name>Mg(2+)</name>
        <dbReference type="ChEBI" id="CHEBI:18420"/>
        <label>1</label>
    </ligand>
</feature>
<sequence>MTTLVEKIEHVLYGIAYGDALGMPTENMTQAEIKRRYGRVTTFLPSPADGPLNRGLVAGQITDDTANSVFVSEMLIATKGQVDRQVFVDYLMDWLANDPTGAQVTGPSTFRAVEAIKKGTPLAEAGKLGTTNGAAMKIGPMGLITPYRDLPALVQQVAEICVPTHNTQVAIQGAAVVAAAVNYLFQNERADWDEFYTLLAQAVTLSAPYGNQLPTPDMGQRLSYSRQLADDLAEDDFLKQLYTFLGTGLPTIETVPAAIALVYRYRGDLTQAVEAAANIGGDTDTIGAICGAICGGYHYNLVPAMAQQLADVNQLGLERLAQQLAPIVGKGL</sequence>
<keyword evidence="3" id="KW-1185">Reference proteome</keyword>
<feature type="binding site" evidence="1">
    <location>
        <position position="285"/>
    </location>
    <ligand>
        <name>Mg(2+)</name>
        <dbReference type="ChEBI" id="CHEBI:18420"/>
        <label>1</label>
    </ligand>
</feature>
<dbReference type="Gene3D" id="1.10.4080.10">
    <property type="entry name" value="ADP-ribosylation/Crystallin J1"/>
    <property type="match status" value="1"/>
</dbReference>
<feature type="binding site" evidence="1">
    <location>
        <position position="284"/>
    </location>
    <ligand>
        <name>Mg(2+)</name>
        <dbReference type="ChEBI" id="CHEBI:18420"/>
        <label>1</label>
    </ligand>
</feature>
<accession>A0A0R1GY95</accession>
<keyword evidence="1" id="KW-0479">Metal-binding</keyword>
<gene>
    <name evidence="2" type="ORF">FC07_GL002841</name>
</gene>
<proteinExistence type="predicted"/>
<dbReference type="PATRIC" id="fig|1423726.3.peg.2950"/>
<evidence type="ECO:0000313" key="2">
    <source>
        <dbReference type="EMBL" id="KRK39120.1"/>
    </source>
</evidence>
<evidence type="ECO:0000313" key="3">
    <source>
        <dbReference type="Proteomes" id="UP000051461"/>
    </source>
</evidence>
<dbReference type="InterPro" id="IPR036705">
    <property type="entry name" value="Ribosyl_crysJ1_sf"/>
</dbReference>
<dbReference type="Pfam" id="PF03747">
    <property type="entry name" value="ADP_ribosyl_GH"/>
    <property type="match status" value="1"/>
</dbReference>
<dbReference type="PANTHER" id="PTHR16222">
    <property type="entry name" value="ADP-RIBOSYLGLYCOHYDROLASE"/>
    <property type="match status" value="1"/>
</dbReference>
<reference evidence="2 3" key="1">
    <citation type="journal article" date="2015" name="Genome Announc.">
        <title>Expanding the biotechnology potential of lactobacilli through comparative genomics of 213 strains and associated genera.</title>
        <authorList>
            <person name="Sun Z."/>
            <person name="Harris H.M."/>
            <person name="McCann A."/>
            <person name="Guo C."/>
            <person name="Argimon S."/>
            <person name="Zhang W."/>
            <person name="Yang X."/>
            <person name="Jeffery I.B."/>
            <person name="Cooney J.C."/>
            <person name="Kagawa T.F."/>
            <person name="Liu W."/>
            <person name="Song Y."/>
            <person name="Salvetti E."/>
            <person name="Wrobel A."/>
            <person name="Rasinkangas P."/>
            <person name="Parkhill J."/>
            <person name="Rea M.C."/>
            <person name="O'Sullivan O."/>
            <person name="Ritari J."/>
            <person name="Douillard F.P."/>
            <person name="Paul Ross R."/>
            <person name="Yang R."/>
            <person name="Briner A.E."/>
            <person name="Felis G.E."/>
            <person name="de Vos W.M."/>
            <person name="Barrangou R."/>
            <person name="Klaenhammer T.R."/>
            <person name="Caufield P.W."/>
            <person name="Cui Y."/>
            <person name="Zhang H."/>
            <person name="O'Toole P.W."/>
        </authorList>
    </citation>
    <scope>NUCLEOTIDE SEQUENCE [LARGE SCALE GENOMIC DNA]</scope>
    <source>
        <strain evidence="2 3">DSM 20003</strain>
    </source>
</reference>
<comment type="cofactor">
    <cofactor evidence="1">
        <name>Mg(2+)</name>
        <dbReference type="ChEBI" id="CHEBI:18420"/>
    </cofactor>
    <text evidence="1">Binds 2 magnesium ions per subunit.</text>
</comment>
<dbReference type="AlphaFoldDB" id="A0A0R1GY95"/>
<feature type="binding site" evidence="1">
    <location>
        <position position="282"/>
    </location>
    <ligand>
        <name>Mg(2+)</name>
        <dbReference type="ChEBI" id="CHEBI:18420"/>
        <label>1</label>
    </ligand>
</feature>
<keyword evidence="1" id="KW-0460">Magnesium</keyword>
<dbReference type="GO" id="GO:0046872">
    <property type="term" value="F:metal ion binding"/>
    <property type="evidence" value="ECO:0007669"/>
    <property type="project" value="UniProtKB-KW"/>
</dbReference>
<dbReference type="EMBL" id="AZDA01000046">
    <property type="protein sequence ID" value="KRK39120.1"/>
    <property type="molecule type" value="Genomic_DNA"/>
</dbReference>
<comment type="caution">
    <text evidence="2">The sequence shown here is derived from an EMBL/GenBank/DDBJ whole genome shotgun (WGS) entry which is preliminary data.</text>
</comment>
<name>A0A0R1GY95_9LACO</name>
<feature type="binding site" evidence="1">
    <location>
        <position position="62"/>
    </location>
    <ligand>
        <name>Mg(2+)</name>
        <dbReference type="ChEBI" id="CHEBI:18420"/>
        <label>1</label>
    </ligand>
</feature>